<dbReference type="SUPFAM" id="SSF47413">
    <property type="entry name" value="lambda repressor-like DNA-binding domains"/>
    <property type="match status" value="1"/>
</dbReference>
<dbReference type="EMBL" id="ACKX01000083">
    <property type="protein sequence ID" value="EEJ51887.1"/>
    <property type="molecule type" value="Genomic_DNA"/>
</dbReference>
<evidence type="ECO:0000256" key="1">
    <source>
        <dbReference type="ARBA" id="ARBA00023125"/>
    </source>
</evidence>
<evidence type="ECO:0000313" key="3">
    <source>
        <dbReference type="EMBL" id="EEJ51887.1"/>
    </source>
</evidence>
<dbReference type="PANTHER" id="PTHR46558">
    <property type="entry name" value="TRACRIPTIONAL REGULATORY PROTEIN-RELATED-RELATED"/>
    <property type="match status" value="1"/>
</dbReference>
<dbReference type="AlphaFoldDB" id="C2KWJ8"/>
<dbReference type="GO" id="GO:0003677">
    <property type="term" value="F:DNA binding"/>
    <property type="evidence" value="ECO:0007669"/>
    <property type="project" value="UniProtKB-KW"/>
</dbReference>
<dbReference type="Pfam" id="PF01381">
    <property type="entry name" value="HTH_3"/>
    <property type="match status" value="1"/>
</dbReference>
<gene>
    <name evidence="3" type="ORF">HMPREF6123_0867</name>
</gene>
<dbReference type="SMART" id="SM00530">
    <property type="entry name" value="HTH_XRE"/>
    <property type="match status" value="1"/>
</dbReference>
<protein>
    <submittedName>
        <fullName evidence="3">DNA-binding helix-turn-helix protein</fullName>
    </submittedName>
</protein>
<feature type="domain" description="HTH cro/C1-type" evidence="2">
    <location>
        <begin position="23"/>
        <end position="77"/>
    </location>
</feature>
<dbReference type="CDD" id="cd00093">
    <property type="entry name" value="HTH_XRE"/>
    <property type="match status" value="1"/>
</dbReference>
<name>C2KWJ8_9FIRM</name>
<dbReference type="STRING" id="585501.HMPREF6123_0867"/>
<proteinExistence type="predicted"/>
<dbReference type="PANTHER" id="PTHR46558:SF11">
    <property type="entry name" value="HTH-TYPE TRANSCRIPTIONAL REGULATOR XRE"/>
    <property type="match status" value="1"/>
</dbReference>
<evidence type="ECO:0000259" key="2">
    <source>
        <dbReference type="PROSITE" id="PS50943"/>
    </source>
</evidence>
<dbReference type="HOGENOM" id="CLU_066192_4_5_9"/>
<evidence type="ECO:0000313" key="4">
    <source>
        <dbReference type="Proteomes" id="UP000004121"/>
    </source>
</evidence>
<sequence length="140" mass="16192">MKIGGITMEDMKNKVQKIFTRNLNNLLQEHNKTQLELANYIGVSNTSVNNWTKGYNTPRMDKIDLICSFFHIRREDLLTDTPQEQTYYTNPETVKVAQEIFDNSDLRVLFDAAKDSSPEQLKLAAEMLRQFKKTAGEDND</sequence>
<dbReference type="eggNOG" id="COG2390">
    <property type="taxonomic scope" value="Bacteria"/>
</dbReference>
<reference evidence="3 4" key="1">
    <citation type="submission" date="2009-04" db="EMBL/GenBank/DDBJ databases">
        <authorList>
            <person name="Qin X."/>
            <person name="Bachman B."/>
            <person name="Battles P."/>
            <person name="Bell A."/>
            <person name="Bess C."/>
            <person name="Bickham C."/>
            <person name="Chaboub L."/>
            <person name="Chen D."/>
            <person name="Coyle M."/>
            <person name="Deiros D.R."/>
            <person name="Dinh H."/>
            <person name="Forbes L."/>
            <person name="Fowler G."/>
            <person name="Francisco L."/>
            <person name="Fu Q."/>
            <person name="Gubbala S."/>
            <person name="Hale W."/>
            <person name="Han Y."/>
            <person name="Hemphill L."/>
            <person name="Highlander S.K."/>
            <person name="Hirani K."/>
            <person name="Hogues M."/>
            <person name="Jackson L."/>
            <person name="Jakkamsetti A."/>
            <person name="Javaid M."/>
            <person name="Jiang H."/>
            <person name="Korchina V."/>
            <person name="Kovar C."/>
            <person name="Lara F."/>
            <person name="Lee S."/>
            <person name="Mata R."/>
            <person name="Mathew T."/>
            <person name="Moen C."/>
            <person name="Morales K."/>
            <person name="Munidasa M."/>
            <person name="Nazareth L."/>
            <person name="Ngo R."/>
            <person name="Nguyen L."/>
            <person name="Okwuonu G."/>
            <person name="Ongeri F."/>
            <person name="Patil S."/>
            <person name="Petrosino J."/>
            <person name="Pham C."/>
            <person name="Pham P."/>
            <person name="Pu L.-L."/>
            <person name="Puazo M."/>
            <person name="Raj R."/>
            <person name="Reid J."/>
            <person name="Rouhana J."/>
            <person name="Saada N."/>
            <person name="Shang Y."/>
            <person name="Simmons D."/>
            <person name="Thornton R."/>
            <person name="Warren J."/>
            <person name="Weissenberger G."/>
            <person name="Zhang J."/>
            <person name="Zhang L."/>
            <person name="Zhou C."/>
            <person name="Zhu D."/>
            <person name="Muzny D."/>
            <person name="Worley K."/>
            <person name="Gibbs R."/>
        </authorList>
    </citation>
    <scope>NUCLEOTIDE SEQUENCE [LARGE SCALE GENOMIC DNA]</scope>
    <source>
        <strain evidence="3 4">F0268</strain>
    </source>
</reference>
<dbReference type="InterPro" id="IPR001387">
    <property type="entry name" value="Cro/C1-type_HTH"/>
</dbReference>
<accession>C2KWJ8</accession>
<dbReference type="InParanoid" id="C2KWJ8"/>
<comment type="caution">
    <text evidence="3">The sequence shown here is derived from an EMBL/GenBank/DDBJ whole genome shotgun (WGS) entry which is preliminary data.</text>
</comment>
<dbReference type="InterPro" id="IPR010982">
    <property type="entry name" value="Lambda_DNA-bd_dom_sf"/>
</dbReference>
<organism evidence="3 4">
    <name type="scientific">Oribacterium sinus F0268</name>
    <dbReference type="NCBI Taxonomy" id="585501"/>
    <lineage>
        <taxon>Bacteria</taxon>
        <taxon>Bacillati</taxon>
        <taxon>Bacillota</taxon>
        <taxon>Clostridia</taxon>
        <taxon>Lachnospirales</taxon>
        <taxon>Lachnospiraceae</taxon>
        <taxon>Oribacterium</taxon>
    </lineage>
</organism>
<dbReference type="Gene3D" id="1.10.260.40">
    <property type="entry name" value="lambda repressor-like DNA-binding domains"/>
    <property type="match status" value="1"/>
</dbReference>
<dbReference type="Proteomes" id="UP000004121">
    <property type="component" value="Unassembled WGS sequence"/>
</dbReference>
<keyword evidence="4" id="KW-1185">Reference proteome</keyword>
<keyword evidence="1 3" id="KW-0238">DNA-binding</keyword>
<dbReference type="PROSITE" id="PS50943">
    <property type="entry name" value="HTH_CROC1"/>
    <property type="match status" value="1"/>
</dbReference>